<keyword evidence="2" id="KW-0326">Glycosidase</keyword>
<sequence>MGQKVLFFGDAGIDDTIALAYAFFSDEIDIVGVVADYGNVSREQTVSNVKFIAKTFNFPVNVRVIGGAEVPMTGEKPTFYPDVHGVYGLGPIDPGISEGFIENFFEIVNLIEQYQDDLIIVNAGRLTSLATMFILFQSLMKKVKAYYIMGGAFLVPGNVTPVSEANFYGDPIAVRIVLTYAKNVTIIPLNVTDRAVVTPEMVNYIDYKGKMPILKPMLDFYYNFYKSRNPDILGSPVHDAITLMACIREDMFTYKTLPVHIVLQNGNTARGQSIADVRPYAPFGEEEKRHRIAFDFDYSYFFRDFMSIMTGETFS</sequence>
<reference evidence="4 5" key="1">
    <citation type="submission" date="2016-04" db="EMBL/GenBank/DDBJ databases">
        <title>Complete genome sequence of Fictibacillus phosphorivorans G25-29, a strain toxic to nematodes.</title>
        <authorList>
            <person name="Zheng Z."/>
        </authorList>
    </citation>
    <scope>NUCLEOTIDE SEQUENCE [LARGE SCALE GENOMIC DNA]</scope>
    <source>
        <strain evidence="4 5">G25-29</strain>
    </source>
</reference>
<dbReference type="EMBL" id="CP015378">
    <property type="protein sequence ID" value="ANC78883.1"/>
    <property type="molecule type" value="Genomic_DNA"/>
</dbReference>
<proteinExistence type="predicted"/>
<dbReference type="KEGG" id="fpn:ABE65_019585"/>
<keyword evidence="1 4" id="KW-0378">Hydrolase</keyword>
<feature type="domain" description="Inosine/uridine-preferring nucleoside hydrolase" evidence="3">
    <location>
        <begin position="6"/>
        <end position="302"/>
    </location>
</feature>
<dbReference type="GO" id="GO:0006152">
    <property type="term" value="P:purine nucleoside catabolic process"/>
    <property type="evidence" value="ECO:0007669"/>
    <property type="project" value="TreeGrafter"/>
</dbReference>
<name>A0A160IQW4_9BACL</name>
<dbReference type="GO" id="GO:0005829">
    <property type="term" value="C:cytosol"/>
    <property type="evidence" value="ECO:0007669"/>
    <property type="project" value="TreeGrafter"/>
</dbReference>
<evidence type="ECO:0000256" key="1">
    <source>
        <dbReference type="ARBA" id="ARBA00022801"/>
    </source>
</evidence>
<dbReference type="Pfam" id="PF01156">
    <property type="entry name" value="IU_nuc_hydro"/>
    <property type="match status" value="1"/>
</dbReference>
<dbReference type="Gene3D" id="3.90.245.10">
    <property type="entry name" value="Ribonucleoside hydrolase-like"/>
    <property type="match status" value="1"/>
</dbReference>
<dbReference type="AlphaFoldDB" id="A0A160IQW4"/>
<evidence type="ECO:0000313" key="4">
    <source>
        <dbReference type="EMBL" id="ANC78883.1"/>
    </source>
</evidence>
<dbReference type="PANTHER" id="PTHR12304:SF4">
    <property type="entry name" value="URIDINE NUCLEOSIDASE"/>
    <property type="match status" value="1"/>
</dbReference>
<dbReference type="CDD" id="cd00455">
    <property type="entry name" value="nuc_hydro"/>
    <property type="match status" value="1"/>
</dbReference>
<dbReference type="InterPro" id="IPR001910">
    <property type="entry name" value="Inosine/uridine_hydrolase_dom"/>
</dbReference>
<dbReference type="Proteomes" id="UP000076623">
    <property type="component" value="Chromosome"/>
</dbReference>
<dbReference type="InterPro" id="IPR036452">
    <property type="entry name" value="Ribo_hydro-like"/>
</dbReference>
<keyword evidence="5" id="KW-1185">Reference proteome</keyword>
<evidence type="ECO:0000313" key="5">
    <source>
        <dbReference type="Proteomes" id="UP000076623"/>
    </source>
</evidence>
<dbReference type="PANTHER" id="PTHR12304">
    <property type="entry name" value="INOSINE-URIDINE PREFERRING NUCLEOSIDE HYDROLASE"/>
    <property type="match status" value="1"/>
</dbReference>
<dbReference type="InterPro" id="IPR023186">
    <property type="entry name" value="IUNH"/>
</dbReference>
<protein>
    <submittedName>
        <fullName evidence="4">Nucleoside hydrolase</fullName>
    </submittedName>
</protein>
<accession>A0A160IQW4</accession>
<dbReference type="GO" id="GO:0008477">
    <property type="term" value="F:purine nucleosidase activity"/>
    <property type="evidence" value="ECO:0007669"/>
    <property type="project" value="TreeGrafter"/>
</dbReference>
<organism evidence="4 5">
    <name type="scientific">Fictibacillus phosphorivorans</name>
    <dbReference type="NCBI Taxonomy" id="1221500"/>
    <lineage>
        <taxon>Bacteria</taxon>
        <taxon>Bacillati</taxon>
        <taxon>Bacillota</taxon>
        <taxon>Bacilli</taxon>
        <taxon>Bacillales</taxon>
        <taxon>Fictibacillaceae</taxon>
        <taxon>Fictibacillus</taxon>
    </lineage>
</organism>
<evidence type="ECO:0000259" key="3">
    <source>
        <dbReference type="Pfam" id="PF01156"/>
    </source>
</evidence>
<gene>
    <name evidence="4" type="ORF">ABE65_019585</name>
</gene>
<evidence type="ECO:0000256" key="2">
    <source>
        <dbReference type="ARBA" id="ARBA00023295"/>
    </source>
</evidence>
<dbReference type="SUPFAM" id="SSF53590">
    <property type="entry name" value="Nucleoside hydrolase"/>
    <property type="match status" value="1"/>
</dbReference>
<dbReference type="STRING" id="1221500.ABE65_019585"/>
<dbReference type="RefSeq" id="WP_066398729.1">
    <property type="nucleotide sequence ID" value="NZ_CP015378.1"/>
</dbReference>